<name>A0A0F9M1G0_9ZZZZ</name>
<proteinExistence type="predicted"/>
<accession>A0A0F9M1G0</accession>
<evidence type="ECO:0000313" key="2">
    <source>
        <dbReference type="EMBL" id="KKM99478.1"/>
    </source>
</evidence>
<reference evidence="2" key="1">
    <citation type="journal article" date="2015" name="Nature">
        <title>Complex archaea that bridge the gap between prokaryotes and eukaryotes.</title>
        <authorList>
            <person name="Spang A."/>
            <person name="Saw J.H."/>
            <person name="Jorgensen S.L."/>
            <person name="Zaremba-Niedzwiedzka K."/>
            <person name="Martijn J."/>
            <person name="Lind A.E."/>
            <person name="van Eijk R."/>
            <person name="Schleper C."/>
            <person name="Guy L."/>
            <person name="Ettema T.J."/>
        </authorList>
    </citation>
    <scope>NUCLEOTIDE SEQUENCE</scope>
</reference>
<dbReference type="AlphaFoldDB" id="A0A0F9M1G0"/>
<evidence type="ECO:0000313" key="1">
    <source>
        <dbReference type="EMBL" id="KKL66574.1"/>
    </source>
</evidence>
<dbReference type="EMBL" id="LAZR01027158">
    <property type="protein sequence ID" value="KKL66574.1"/>
    <property type="molecule type" value="Genomic_DNA"/>
</dbReference>
<dbReference type="EMBL" id="LAZR01005494">
    <property type="protein sequence ID" value="KKM99478.1"/>
    <property type="molecule type" value="Genomic_DNA"/>
</dbReference>
<protein>
    <submittedName>
        <fullName evidence="2">Uncharacterized protein</fullName>
    </submittedName>
</protein>
<organism evidence="2">
    <name type="scientific">marine sediment metagenome</name>
    <dbReference type="NCBI Taxonomy" id="412755"/>
    <lineage>
        <taxon>unclassified sequences</taxon>
        <taxon>metagenomes</taxon>
        <taxon>ecological metagenomes</taxon>
    </lineage>
</organism>
<sequence>MAEKPQDKVEIRDWLGLVSNRGPFTGKPGAAKVLKNLRVVSPGQLEVRGGMRAVKFES</sequence>
<gene>
    <name evidence="2" type="ORF">LCGC14_1147500</name>
    <name evidence="1" type="ORF">LCGC14_2143620</name>
</gene>
<comment type="caution">
    <text evidence="2">The sequence shown here is derived from an EMBL/GenBank/DDBJ whole genome shotgun (WGS) entry which is preliminary data.</text>
</comment>